<name>A0ABN9DTK3_9NEOB</name>
<accession>A0ABN9DTK3</accession>
<dbReference type="Proteomes" id="UP001162483">
    <property type="component" value="Unassembled WGS sequence"/>
</dbReference>
<feature type="non-terminal residue" evidence="1">
    <location>
        <position position="1"/>
    </location>
</feature>
<gene>
    <name evidence="1" type="ORF">SPARVUS_LOCUS8025103</name>
</gene>
<sequence length="33" mass="4175">NHHWVFNFLLNQKQLNFVLKNNFFFVFVIKFCK</sequence>
<keyword evidence="2" id="KW-1185">Reference proteome</keyword>
<organism evidence="1 2">
    <name type="scientific">Staurois parvus</name>
    <dbReference type="NCBI Taxonomy" id="386267"/>
    <lineage>
        <taxon>Eukaryota</taxon>
        <taxon>Metazoa</taxon>
        <taxon>Chordata</taxon>
        <taxon>Craniata</taxon>
        <taxon>Vertebrata</taxon>
        <taxon>Euteleostomi</taxon>
        <taxon>Amphibia</taxon>
        <taxon>Batrachia</taxon>
        <taxon>Anura</taxon>
        <taxon>Neobatrachia</taxon>
        <taxon>Ranoidea</taxon>
        <taxon>Ranidae</taxon>
        <taxon>Staurois</taxon>
    </lineage>
</organism>
<dbReference type="EMBL" id="CATNWA010014684">
    <property type="protein sequence ID" value="CAI9574702.1"/>
    <property type="molecule type" value="Genomic_DNA"/>
</dbReference>
<reference evidence="1" key="1">
    <citation type="submission" date="2023-05" db="EMBL/GenBank/DDBJ databases">
        <authorList>
            <person name="Stuckert A."/>
        </authorList>
    </citation>
    <scope>NUCLEOTIDE SEQUENCE</scope>
</reference>
<proteinExistence type="predicted"/>
<evidence type="ECO:0000313" key="2">
    <source>
        <dbReference type="Proteomes" id="UP001162483"/>
    </source>
</evidence>
<comment type="caution">
    <text evidence="1">The sequence shown here is derived from an EMBL/GenBank/DDBJ whole genome shotgun (WGS) entry which is preliminary data.</text>
</comment>
<protein>
    <submittedName>
        <fullName evidence="1">Uncharacterized protein</fullName>
    </submittedName>
</protein>
<evidence type="ECO:0000313" key="1">
    <source>
        <dbReference type="EMBL" id="CAI9574702.1"/>
    </source>
</evidence>